<dbReference type="SMART" id="SM00192">
    <property type="entry name" value="LDLa"/>
    <property type="match status" value="1"/>
</dbReference>
<dbReference type="PRINTS" id="PR00020">
    <property type="entry name" value="MAMDOMAIN"/>
</dbReference>
<evidence type="ECO:0000313" key="7">
    <source>
        <dbReference type="EMBL" id="CAB4014029.1"/>
    </source>
</evidence>
<comment type="subcellular location">
    <subcellularLocation>
        <location evidence="1">Secreted</location>
    </subcellularLocation>
</comment>
<evidence type="ECO:0000256" key="6">
    <source>
        <dbReference type="PROSITE-ProRule" id="PRU00779"/>
    </source>
</evidence>
<dbReference type="InterPro" id="IPR000519">
    <property type="entry name" value="P_trefoil_dom"/>
</dbReference>
<evidence type="ECO:0000256" key="1">
    <source>
        <dbReference type="ARBA" id="ARBA00004613"/>
    </source>
</evidence>
<dbReference type="SUPFAM" id="SSF57492">
    <property type="entry name" value="Trefoil"/>
    <property type="match status" value="1"/>
</dbReference>
<keyword evidence="4 5" id="KW-1015">Disulfide bond</keyword>
<evidence type="ECO:0000256" key="5">
    <source>
        <dbReference type="PROSITE-ProRule" id="PRU00124"/>
    </source>
</evidence>
<dbReference type="FunFam" id="2.60.120.200:FF:000182">
    <property type="entry name" value="MAM and LDL-receptor class A domain-containing protein 1"/>
    <property type="match status" value="2"/>
</dbReference>
<reference evidence="7" key="1">
    <citation type="submission" date="2020-04" db="EMBL/GenBank/DDBJ databases">
        <authorList>
            <person name="Alioto T."/>
            <person name="Alioto T."/>
            <person name="Gomez Garrido J."/>
        </authorList>
    </citation>
    <scope>NUCLEOTIDE SEQUENCE</scope>
    <source>
        <strain evidence="7">A484AB</strain>
    </source>
</reference>
<dbReference type="CDD" id="cd00111">
    <property type="entry name" value="Trefoil"/>
    <property type="match status" value="2"/>
</dbReference>
<dbReference type="SMART" id="SM00018">
    <property type="entry name" value="PD"/>
    <property type="match status" value="2"/>
</dbReference>
<keyword evidence="2" id="KW-0964">Secreted</keyword>
<dbReference type="Pfam" id="PF00629">
    <property type="entry name" value="MAM"/>
    <property type="match status" value="9"/>
</dbReference>
<dbReference type="PANTHER" id="PTHR23282:SF101">
    <property type="entry name" value="MAM DOMAIN-CONTAINING PROTEIN"/>
    <property type="match status" value="1"/>
</dbReference>
<dbReference type="InterPro" id="IPR000998">
    <property type="entry name" value="MAM_dom"/>
</dbReference>
<dbReference type="CDD" id="cd00112">
    <property type="entry name" value="LDLa"/>
    <property type="match status" value="1"/>
</dbReference>
<protein>
    <submittedName>
        <fullName evidence="7">MAM and LDL-receptor class A domain-containing 2-like</fullName>
    </submittedName>
</protein>
<feature type="disulfide bond" evidence="5">
    <location>
        <begin position="1551"/>
        <end position="1569"/>
    </location>
</feature>
<keyword evidence="8" id="KW-1185">Reference proteome</keyword>
<dbReference type="CDD" id="cd06263">
    <property type="entry name" value="MAM"/>
    <property type="match status" value="9"/>
</dbReference>
<keyword evidence="3" id="KW-0677">Repeat</keyword>
<dbReference type="OrthoDB" id="412155at2759"/>
<evidence type="ECO:0000256" key="2">
    <source>
        <dbReference type="ARBA" id="ARBA00022525"/>
    </source>
</evidence>
<evidence type="ECO:0000256" key="3">
    <source>
        <dbReference type="ARBA" id="ARBA00022737"/>
    </source>
</evidence>
<feature type="non-terminal residue" evidence="7">
    <location>
        <position position="1"/>
    </location>
</feature>
<name>A0A6S7IAJ9_PARCT</name>
<dbReference type="PROSITE" id="PS50060">
    <property type="entry name" value="MAM_2"/>
    <property type="match status" value="9"/>
</dbReference>
<dbReference type="SMART" id="SM00137">
    <property type="entry name" value="MAM"/>
    <property type="match status" value="8"/>
</dbReference>
<accession>A0A6S7IAJ9</accession>
<evidence type="ECO:0000256" key="4">
    <source>
        <dbReference type="ARBA" id="ARBA00023157"/>
    </source>
</evidence>
<dbReference type="Gene3D" id="4.10.110.10">
    <property type="entry name" value="Spasmolytic Protein, domain 1"/>
    <property type="match status" value="2"/>
</dbReference>
<sequence length="1587" mass="177515">MYGPDINSLIILKKGGTQSSSLWKRVGSQSDVWREALVSLPKDSRKYQVVFSGKRGKSYSGDIAIDDVQFTQSKCPAPAECTFEDYDGDATCLWRNQIDKYQWKRRNQGTPSLDTGPSFDHTFGTSQGYYMYIEATGHQPNETAEIMSSSYPAATKGHCFSLWYHMYGADVGTLNIFQVVNNQRYFLWGMNGNRGNVWKKMQITIKSNAGYTILIQGKRGKGYRSDIAFDDTKLAKDGPCGAPGECDFEKGTCSYYNTRQEDDFDWIRGQGSTWSYKTGPSVDHTLGTKLGSYMYIDASYPNAKGHKARLVSQDLQSSSSSKCLKFWYHLYGASIGKLNVYMKTGPGNKSEELVWTFGGNFGDQWLSAQTPVQNKKVFQVVFEGVCGSSYQGDIAIDDITILNSPCSTLPAAAIPPTVPPTPPMPVNCTFERGLCNWNNLKTGDDFDWTRHRGGTYSSNTGPSIDHTTNSYRGYYIYIETSSPRSTGHKAQIESGSITPTTGTSGKCFSFWFHMWGADVDTLNLYTRTQGTLQKIWSRTGTHGNQWRQGRITLTSTQLFTLVFEGVRGRSYQGDIALDDITLGDGKCPPARFCDFGDDWCHFSNIKGDQFDWTRQKGRTSSYRTGPSVDHTTGTRNGYYVFIETSWPRKKGDKAWLVSQTYPAAPNGKCLNFYYHMYGSDINLLHVIAKPIGAPFGTSVWNKTGNQGDVWRHGQATVRATNKFQIYFEGVVGKSYQGDISLDDVWLDEKPCPPPGSCTFELGMCTWQNQPNGRNKTIQDNFDWTLGSGSTYSYYTGPSSDHTTGSALGKYIFIETSSPRSNGDRAVLESDMFGATTGKCFSFWYHMFGRSIGALNMYIRDTTGKKRLVWTLKGNQGNVWTQGEVTLTSKTRFRVLIEGVRGYSYTGDISLDDMYFQDGNCVGVCSSVLPTARVNCGYFGIAAAECITKRGCCYDTSIANVPYCFFHPATCDSVHVAARVPCDPTTTITYQYYCKQKGCCFDNSRPNSIKCFKHPRQPTPFPTTAPTTQKTTRFPIAYECDFQTGLCGWDNHNDNHINFRRQRGSTPSYKTGPKADHTLGTDQGYYVYIETSYSSTNDTATLIMNGPTDNNGKPRCLQFWYHMYGAHVNTLSVHIKPVNRVMNPAIWQKSGTQGDRWRYAQIQLNATGTYKIAFQAKAGASYQGDIALDDIKIPFSDCPPLAECEFETPKICGYTQDAGDEFDWTRGTGGTWSWATGPKTDHTYGTASGGYMFTETSWPRVPGDRARLETPLYKPTFGACARFWYHLRGDSIGVLNIYIKKGGALGSRVWSDSGNYGDRWMRKKLTVTSSQPWQLVFEGVRGNSYTGDIALDDVKITTNGECPTLGSCDFEDNFCTYSNDVDDDDFDWERNSGGTFSIGTGPSKDHTYRAKGKGHYAYIETSYPRVTGDKAWLVSDIFKVNPNYNWCLRFWMHMWGNSVGYLNVYVVTNILKPTQNKWYRRIFRDTGNHGDNWIYHELSINSGKDFQLKFEGTVGTAPTYQGDIALDDIFVSQGRCPSPTPTATPSPCAIRCKNNTCVPANKLCDFVNDCGSSDDTDEKKCGSCDFEN</sequence>
<dbReference type="GO" id="GO:0005576">
    <property type="term" value="C:extracellular region"/>
    <property type="evidence" value="ECO:0007669"/>
    <property type="project" value="UniProtKB-SubCell"/>
</dbReference>
<dbReference type="PANTHER" id="PTHR23282">
    <property type="entry name" value="APICAL ENDOSOMAL GLYCOPROTEIN PRECURSOR"/>
    <property type="match status" value="1"/>
</dbReference>
<dbReference type="PROSITE" id="PS50068">
    <property type="entry name" value="LDLRA_2"/>
    <property type="match status" value="1"/>
</dbReference>
<dbReference type="PROSITE" id="PS51448">
    <property type="entry name" value="P_TREFOIL_2"/>
    <property type="match status" value="2"/>
</dbReference>
<dbReference type="EMBL" id="CACRXK020008121">
    <property type="protein sequence ID" value="CAB4014029.1"/>
    <property type="molecule type" value="Genomic_DNA"/>
</dbReference>
<dbReference type="InterPro" id="IPR036055">
    <property type="entry name" value="LDL_receptor-like_sf"/>
</dbReference>
<dbReference type="PROSITE" id="PS00740">
    <property type="entry name" value="MAM_1"/>
    <property type="match status" value="1"/>
</dbReference>
<dbReference type="Gene3D" id="2.60.120.200">
    <property type="match status" value="9"/>
</dbReference>
<evidence type="ECO:0000313" key="8">
    <source>
        <dbReference type="Proteomes" id="UP001152795"/>
    </source>
</evidence>
<dbReference type="Pfam" id="PF00088">
    <property type="entry name" value="Trefoil"/>
    <property type="match status" value="2"/>
</dbReference>
<organism evidence="7 8">
    <name type="scientific">Paramuricea clavata</name>
    <name type="common">Red gorgonian</name>
    <name type="synonym">Violescent sea-whip</name>
    <dbReference type="NCBI Taxonomy" id="317549"/>
    <lineage>
        <taxon>Eukaryota</taxon>
        <taxon>Metazoa</taxon>
        <taxon>Cnidaria</taxon>
        <taxon>Anthozoa</taxon>
        <taxon>Octocorallia</taxon>
        <taxon>Malacalcyonacea</taxon>
        <taxon>Plexauridae</taxon>
        <taxon>Paramuricea</taxon>
    </lineage>
</organism>
<dbReference type="InterPro" id="IPR051560">
    <property type="entry name" value="MAM_domain-containing"/>
</dbReference>
<dbReference type="Gene3D" id="4.10.400.10">
    <property type="entry name" value="Low-density Lipoprotein Receptor"/>
    <property type="match status" value="1"/>
</dbReference>
<comment type="caution">
    <text evidence="5">Lacks conserved residue(s) required for the propagation of feature annotation.</text>
</comment>
<dbReference type="SUPFAM" id="SSF57424">
    <property type="entry name" value="LDL receptor-like module"/>
    <property type="match status" value="1"/>
</dbReference>
<dbReference type="InterPro" id="IPR002172">
    <property type="entry name" value="LDrepeatLR_classA_rpt"/>
</dbReference>
<dbReference type="Proteomes" id="UP001152795">
    <property type="component" value="Unassembled WGS sequence"/>
</dbReference>
<proteinExistence type="predicted"/>
<dbReference type="InterPro" id="IPR044913">
    <property type="entry name" value="P_trefoil_dom_sf"/>
</dbReference>
<dbReference type="SUPFAM" id="SSF49899">
    <property type="entry name" value="Concanavalin A-like lectins/glucanases"/>
    <property type="match status" value="9"/>
</dbReference>
<comment type="caution">
    <text evidence="7">The sequence shown here is derived from an EMBL/GenBank/DDBJ whole genome shotgun (WGS) entry which is preliminary data.</text>
</comment>
<feature type="disulfide bond" evidence="6">
    <location>
        <begin position="993"/>
        <end position="1010"/>
    </location>
</feature>
<dbReference type="GO" id="GO:0016020">
    <property type="term" value="C:membrane"/>
    <property type="evidence" value="ECO:0007669"/>
    <property type="project" value="InterPro"/>
</dbReference>
<dbReference type="InterPro" id="IPR013320">
    <property type="entry name" value="ConA-like_dom_sf"/>
</dbReference>
<gene>
    <name evidence="7" type="ORF">PACLA_8A083486</name>
</gene>